<dbReference type="RefSeq" id="WP_055120330.1">
    <property type="nucleotide sequence ID" value="NZ_CXWA01000009.1"/>
</dbReference>
<keyword evidence="1 4" id="KW-0349">Heme</keyword>
<dbReference type="Gene3D" id="1.10.760.10">
    <property type="entry name" value="Cytochrome c-like domain"/>
    <property type="match status" value="1"/>
</dbReference>
<gene>
    <name evidence="6" type="ORF">LA5096_05796</name>
</gene>
<keyword evidence="3 4" id="KW-0408">Iron</keyword>
<dbReference type="PROSITE" id="PS51007">
    <property type="entry name" value="CYTC"/>
    <property type="match status" value="1"/>
</dbReference>
<dbReference type="EMBL" id="CXWC01000015">
    <property type="protein sequence ID" value="CTQ78728.1"/>
    <property type="molecule type" value="Genomic_DNA"/>
</dbReference>
<evidence type="ECO:0000256" key="1">
    <source>
        <dbReference type="ARBA" id="ARBA00022617"/>
    </source>
</evidence>
<reference evidence="7" key="1">
    <citation type="submission" date="2015-07" db="EMBL/GenBank/DDBJ databases">
        <authorList>
            <person name="Rodrigo-Torres Lidia"/>
            <person name="Arahal R.David."/>
        </authorList>
    </citation>
    <scope>NUCLEOTIDE SEQUENCE [LARGE SCALE GENOMIC DNA]</scope>
    <source>
        <strain evidence="7">CECT 5096</strain>
    </source>
</reference>
<dbReference type="GO" id="GO:0009055">
    <property type="term" value="F:electron transfer activity"/>
    <property type="evidence" value="ECO:0007669"/>
    <property type="project" value="InterPro"/>
</dbReference>
<dbReference type="GeneID" id="97673036"/>
<dbReference type="SUPFAM" id="SSF46626">
    <property type="entry name" value="Cytochrome c"/>
    <property type="match status" value="1"/>
</dbReference>
<accession>A0A0M7B003</accession>
<organism evidence="6 7">
    <name type="scientific">Roseibium album</name>
    <dbReference type="NCBI Taxonomy" id="311410"/>
    <lineage>
        <taxon>Bacteria</taxon>
        <taxon>Pseudomonadati</taxon>
        <taxon>Pseudomonadota</taxon>
        <taxon>Alphaproteobacteria</taxon>
        <taxon>Hyphomicrobiales</taxon>
        <taxon>Stappiaceae</taxon>
        <taxon>Roseibium</taxon>
    </lineage>
</organism>
<dbReference type="InterPro" id="IPR009056">
    <property type="entry name" value="Cyt_c-like_dom"/>
</dbReference>
<evidence type="ECO:0000259" key="5">
    <source>
        <dbReference type="PROSITE" id="PS51007"/>
    </source>
</evidence>
<evidence type="ECO:0000256" key="2">
    <source>
        <dbReference type="ARBA" id="ARBA00022723"/>
    </source>
</evidence>
<dbReference type="InterPro" id="IPR036909">
    <property type="entry name" value="Cyt_c-like_dom_sf"/>
</dbReference>
<dbReference type="OrthoDB" id="7854060at2"/>
<dbReference type="GO" id="GO:0020037">
    <property type="term" value="F:heme binding"/>
    <property type="evidence" value="ECO:0007669"/>
    <property type="project" value="InterPro"/>
</dbReference>
<evidence type="ECO:0000313" key="7">
    <source>
        <dbReference type="Proteomes" id="UP000049983"/>
    </source>
</evidence>
<dbReference type="Pfam" id="PF00034">
    <property type="entry name" value="Cytochrom_C"/>
    <property type="match status" value="1"/>
</dbReference>
<proteinExistence type="predicted"/>
<dbReference type="STRING" id="311410.LA5095_05221"/>
<keyword evidence="7" id="KW-1185">Reference proteome</keyword>
<keyword evidence="2 4" id="KW-0479">Metal-binding</keyword>
<dbReference type="AlphaFoldDB" id="A0A0M7B003"/>
<name>A0A0M7B003_9HYPH</name>
<evidence type="ECO:0000313" key="6">
    <source>
        <dbReference type="EMBL" id="CTQ78728.1"/>
    </source>
</evidence>
<dbReference type="GO" id="GO:0046872">
    <property type="term" value="F:metal ion binding"/>
    <property type="evidence" value="ECO:0007669"/>
    <property type="project" value="UniProtKB-KW"/>
</dbReference>
<dbReference type="Proteomes" id="UP000049983">
    <property type="component" value="Unassembled WGS sequence"/>
</dbReference>
<feature type="domain" description="Cytochrome c" evidence="5">
    <location>
        <begin position="51"/>
        <end position="137"/>
    </location>
</feature>
<sequence>MKRIGTGVAVAALLAAILAGAVTWRSQSVEDARPAETGAPLVQVTEPELLPVALEGQSVFRANCAACHGNLADGREGLGPPLVHKIYEPGHHGDAAFFLAAAQGVRSHHWPFGDMPPVADVSQDDVRKIVAYVRTLQQANGIY</sequence>
<protein>
    <submittedName>
        <fullName evidence="6">Putative bifunctional cbb3-type cytochrome c oxidase subunit II/cytochrome c</fullName>
    </submittedName>
</protein>
<evidence type="ECO:0000256" key="3">
    <source>
        <dbReference type="ARBA" id="ARBA00023004"/>
    </source>
</evidence>
<evidence type="ECO:0000256" key="4">
    <source>
        <dbReference type="PROSITE-ProRule" id="PRU00433"/>
    </source>
</evidence>